<evidence type="ECO:0000313" key="1">
    <source>
        <dbReference type="EMBL" id="PJA64068.1"/>
    </source>
</evidence>
<reference evidence="2" key="1">
    <citation type="submission" date="2017-09" db="EMBL/GenBank/DDBJ databases">
        <title>Depth-based differentiation of microbial function through sediment-hosted aquifers and enrichment of novel symbionts in the deep terrestrial subsurface.</title>
        <authorList>
            <person name="Probst A.J."/>
            <person name="Ladd B."/>
            <person name="Jarett J.K."/>
            <person name="Geller-Mcgrath D.E."/>
            <person name="Sieber C.M.K."/>
            <person name="Emerson J.B."/>
            <person name="Anantharaman K."/>
            <person name="Thomas B.C."/>
            <person name="Malmstrom R."/>
            <person name="Stieglmeier M."/>
            <person name="Klingl A."/>
            <person name="Woyke T."/>
            <person name="Ryan C.M."/>
            <person name="Banfield J.F."/>
        </authorList>
    </citation>
    <scope>NUCLEOTIDE SEQUENCE [LARGE SCALE GENOMIC DNA]</scope>
</reference>
<evidence type="ECO:0000313" key="2">
    <source>
        <dbReference type="Proteomes" id="UP000230941"/>
    </source>
</evidence>
<proteinExistence type="predicted"/>
<dbReference type="SUPFAM" id="SSF158446">
    <property type="entry name" value="IVS-encoded protein-like"/>
    <property type="match status" value="1"/>
</dbReference>
<comment type="caution">
    <text evidence="1">The sequence shown here is derived from an EMBL/GenBank/DDBJ whole genome shotgun (WGS) entry which is preliminary data.</text>
</comment>
<dbReference type="InterPro" id="IPR036583">
    <property type="entry name" value="23S_rRNA_IVS_sf"/>
</dbReference>
<dbReference type="InterPro" id="IPR036388">
    <property type="entry name" value="WH-like_DNA-bd_sf"/>
</dbReference>
<dbReference type="AlphaFoldDB" id="A0A2M7YM59"/>
<name>A0A2M7YM59_9BACT</name>
<evidence type="ECO:0008006" key="3">
    <source>
        <dbReference type="Google" id="ProtNLM"/>
    </source>
</evidence>
<dbReference type="EMBL" id="PFWG01000013">
    <property type="protein sequence ID" value="PJA64068.1"/>
    <property type="molecule type" value="Genomic_DNA"/>
</dbReference>
<accession>A0A2M7YM59</accession>
<dbReference type="Gene3D" id="1.10.10.10">
    <property type="entry name" value="Winged helix-like DNA-binding domain superfamily/Winged helix DNA-binding domain"/>
    <property type="match status" value="1"/>
</dbReference>
<gene>
    <name evidence="1" type="ORF">CO160_00560</name>
</gene>
<protein>
    <recommendedName>
        <fullName evidence="3">HTH deoR-type domain-containing protein</fullName>
    </recommendedName>
</protein>
<dbReference type="InterPro" id="IPR036390">
    <property type="entry name" value="WH_DNA-bd_sf"/>
</dbReference>
<dbReference type="SUPFAM" id="SSF46785">
    <property type="entry name" value="Winged helix' DNA-binding domain"/>
    <property type="match status" value="1"/>
</dbReference>
<sequence length="180" mass="20526">MEKTKEKAFRLGLAVYRVTKLFPEGEVLISQIREAANQVLSDLVLGRSKEARKYAEVILNYLRLARMQNWIKPVNFDILIKEYGGLIAEIGSGGKERVEKKKTIKLTERQKKILDYIQGVNLKSFQAGDLDVSLLKLSARTLVRELSELTDKGYVNRDGQGRGVFYSRIITPNHAKSRQE</sequence>
<organism evidence="1 2">
    <name type="scientific">Candidatus Portnoybacteria bacterium CG_4_9_14_3_um_filter_43_11</name>
    <dbReference type="NCBI Taxonomy" id="1974805"/>
    <lineage>
        <taxon>Bacteria</taxon>
        <taxon>Candidatus Portnoyibacteriota</taxon>
    </lineage>
</organism>
<dbReference type="Proteomes" id="UP000230941">
    <property type="component" value="Unassembled WGS sequence"/>
</dbReference>